<protein>
    <recommendedName>
        <fullName evidence="1">Replication protein A 70 kDa DNA-binding subunit B/D first OB fold domain-containing protein</fullName>
    </recommendedName>
</protein>
<gene>
    <name evidence="2" type="ORF">C2S53_006489</name>
</gene>
<feature type="domain" description="Replication protein A 70 kDa DNA-binding subunit B/D first OB fold" evidence="1">
    <location>
        <begin position="6"/>
        <end position="101"/>
    </location>
</feature>
<dbReference type="CDD" id="cd04480">
    <property type="entry name" value="RPA1_DBD_A_like"/>
    <property type="match status" value="1"/>
</dbReference>
<dbReference type="Gene3D" id="2.40.50.140">
    <property type="entry name" value="Nucleic acid-binding proteins"/>
    <property type="match status" value="1"/>
</dbReference>
<sequence length="150" mass="17645">MAPVFGTVRMLKPGISTFGIELRLIRCYENTNSFRMECIFHDREGVRIHVSIPKANAEKFKDRMVEGNDYAIIDFVIGINVMKFKTTASFYKIIVFKHTRIFEVFHEEFPQQLFEIKNFNDIANMENIGDAAMFVEIRLQPHCERNMQTR</sequence>
<evidence type="ECO:0000313" key="2">
    <source>
        <dbReference type="EMBL" id="KAH6821061.1"/>
    </source>
</evidence>
<dbReference type="InterPro" id="IPR012340">
    <property type="entry name" value="NA-bd_OB-fold"/>
</dbReference>
<dbReference type="Pfam" id="PF02721">
    <property type="entry name" value="DUF223"/>
    <property type="match status" value="1"/>
</dbReference>
<dbReference type="AlphaFoldDB" id="A0AAD4ITW9"/>
<organism evidence="2 3">
    <name type="scientific">Perilla frutescens var. hirtella</name>
    <name type="common">Perilla citriodora</name>
    <name type="synonym">Perilla setoyensis</name>
    <dbReference type="NCBI Taxonomy" id="608512"/>
    <lineage>
        <taxon>Eukaryota</taxon>
        <taxon>Viridiplantae</taxon>
        <taxon>Streptophyta</taxon>
        <taxon>Embryophyta</taxon>
        <taxon>Tracheophyta</taxon>
        <taxon>Spermatophyta</taxon>
        <taxon>Magnoliopsida</taxon>
        <taxon>eudicotyledons</taxon>
        <taxon>Gunneridae</taxon>
        <taxon>Pentapetalae</taxon>
        <taxon>asterids</taxon>
        <taxon>lamiids</taxon>
        <taxon>Lamiales</taxon>
        <taxon>Lamiaceae</taxon>
        <taxon>Nepetoideae</taxon>
        <taxon>Elsholtzieae</taxon>
        <taxon>Perilla</taxon>
    </lineage>
</organism>
<reference evidence="2 3" key="1">
    <citation type="journal article" date="2021" name="Nat. Commun.">
        <title>Incipient diploidization of the medicinal plant Perilla within 10,000 years.</title>
        <authorList>
            <person name="Zhang Y."/>
            <person name="Shen Q."/>
            <person name="Leng L."/>
            <person name="Zhang D."/>
            <person name="Chen S."/>
            <person name="Shi Y."/>
            <person name="Ning Z."/>
            <person name="Chen S."/>
        </authorList>
    </citation>
    <scope>NUCLEOTIDE SEQUENCE [LARGE SCALE GENOMIC DNA]</scope>
    <source>
        <strain evidence="3">cv. PC099</strain>
    </source>
</reference>
<name>A0AAD4ITW9_PERFH</name>
<accession>A0AAD4ITW9</accession>
<evidence type="ECO:0000259" key="1">
    <source>
        <dbReference type="Pfam" id="PF02721"/>
    </source>
</evidence>
<dbReference type="InterPro" id="IPR003871">
    <property type="entry name" value="RFA1B/D_OB_1st"/>
</dbReference>
<dbReference type="Proteomes" id="UP001190926">
    <property type="component" value="Unassembled WGS sequence"/>
</dbReference>
<dbReference type="EMBL" id="SDAM02002693">
    <property type="protein sequence ID" value="KAH6821061.1"/>
    <property type="molecule type" value="Genomic_DNA"/>
</dbReference>
<comment type="caution">
    <text evidence="2">The sequence shown here is derived from an EMBL/GenBank/DDBJ whole genome shotgun (WGS) entry which is preliminary data.</text>
</comment>
<dbReference type="SUPFAM" id="SSF50249">
    <property type="entry name" value="Nucleic acid-binding proteins"/>
    <property type="match status" value="1"/>
</dbReference>
<evidence type="ECO:0000313" key="3">
    <source>
        <dbReference type="Proteomes" id="UP001190926"/>
    </source>
</evidence>
<proteinExistence type="predicted"/>
<keyword evidence="3" id="KW-1185">Reference proteome</keyword>